<name>A0A916EE43_9GLOM</name>
<proteinExistence type="predicted"/>
<gene>
    <name evidence="1" type="ORF">CHRIB12_LOCUS18620</name>
</gene>
<reference evidence="1" key="1">
    <citation type="submission" date="2020-05" db="EMBL/GenBank/DDBJ databases">
        <authorList>
            <person name="Rincon C."/>
            <person name="Sanders R I."/>
            <person name="Robbins C."/>
            <person name="Chaturvedi A."/>
        </authorList>
    </citation>
    <scope>NUCLEOTIDE SEQUENCE</scope>
    <source>
        <strain evidence="1">CHB12</strain>
    </source>
</reference>
<organism evidence="1 2">
    <name type="scientific">Rhizophagus irregularis</name>
    <dbReference type="NCBI Taxonomy" id="588596"/>
    <lineage>
        <taxon>Eukaryota</taxon>
        <taxon>Fungi</taxon>
        <taxon>Fungi incertae sedis</taxon>
        <taxon>Mucoromycota</taxon>
        <taxon>Glomeromycotina</taxon>
        <taxon>Glomeromycetes</taxon>
        <taxon>Glomerales</taxon>
        <taxon>Glomeraceae</taxon>
        <taxon>Rhizophagus</taxon>
    </lineage>
</organism>
<evidence type="ECO:0000313" key="1">
    <source>
        <dbReference type="EMBL" id="CAB5383948.1"/>
    </source>
</evidence>
<accession>A0A916EE43</accession>
<dbReference type="AlphaFoldDB" id="A0A916EE43"/>
<protein>
    <submittedName>
        <fullName evidence="1">Uncharacterized protein</fullName>
    </submittedName>
</protein>
<dbReference type="Proteomes" id="UP000684084">
    <property type="component" value="Unassembled WGS sequence"/>
</dbReference>
<comment type="caution">
    <text evidence="1">The sequence shown here is derived from an EMBL/GenBank/DDBJ whole genome shotgun (WGS) entry which is preliminary data.</text>
</comment>
<dbReference type="EMBL" id="CAGKOT010000050">
    <property type="protein sequence ID" value="CAB5383948.1"/>
    <property type="molecule type" value="Genomic_DNA"/>
</dbReference>
<sequence>MLWRWRIPEEGNEYDGDTKDHHRRSSFTDSNQRIFPKKVQLIGFTIVRRNYTFNHFRRFKELSLFPNNFHRFQDNIFTRDWLDWNHERKNLRITIESNQVTRTSEV</sequence>
<evidence type="ECO:0000313" key="2">
    <source>
        <dbReference type="Proteomes" id="UP000684084"/>
    </source>
</evidence>